<protein>
    <submittedName>
        <fullName evidence="1">Uncharacterized protein</fullName>
    </submittedName>
</protein>
<dbReference type="EMBL" id="CAXAMN010015557">
    <property type="protein sequence ID" value="CAK9045993.1"/>
    <property type="molecule type" value="Genomic_DNA"/>
</dbReference>
<name>A0ABP0M4M5_9DINO</name>
<gene>
    <name evidence="1" type="ORF">CCMP2556_LOCUS23934</name>
</gene>
<dbReference type="Gene3D" id="3.30.40.10">
    <property type="entry name" value="Zinc/RING finger domain, C3HC4 (zinc finger)"/>
    <property type="match status" value="1"/>
</dbReference>
<dbReference type="InterPro" id="IPR001841">
    <property type="entry name" value="Znf_RING"/>
</dbReference>
<dbReference type="InterPro" id="IPR002867">
    <property type="entry name" value="IBR_dom"/>
</dbReference>
<dbReference type="SMART" id="SM00184">
    <property type="entry name" value="RING"/>
    <property type="match status" value="2"/>
</dbReference>
<dbReference type="InterPro" id="IPR013083">
    <property type="entry name" value="Znf_RING/FYVE/PHD"/>
</dbReference>
<proteinExistence type="predicted"/>
<dbReference type="InterPro" id="IPR044066">
    <property type="entry name" value="TRIAD_supradom"/>
</dbReference>
<evidence type="ECO:0000313" key="2">
    <source>
        <dbReference type="Proteomes" id="UP001642484"/>
    </source>
</evidence>
<evidence type="ECO:0000313" key="1">
    <source>
        <dbReference type="EMBL" id="CAK9045993.1"/>
    </source>
</evidence>
<dbReference type="CDD" id="cd20335">
    <property type="entry name" value="BRcat_RBR"/>
    <property type="match status" value="1"/>
</dbReference>
<dbReference type="SMART" id="SM00647">
    <property type="entry name" value="IBR"/>
    <property type="match status" value="2"/>
</dbReference>
<dbReference type="PANTHER" id="PTHR22770:SF13">
    <property type="entry name" value="RING-TYPE DOMAIN-CONTAINING PROTEIN"/>
    <property type="match status" value="1"/>
</dbReference>
<sequence>MVRDSSTVEVAVALVERGYPDALWDSLARVEEALQACSSLEEAISFLESKVPGTAHQMIERPRRRATGKKAPGAVPTRASTGISPLEEMALMAGHSALLQRVLERPKAKSEETGSSAWRTSSILSRPTPSEMADGTASGDQSVAAPTPVEETNVQMSHSESPCKAVSPSLAEVRAIEPNDQGLKWWKEAAARWPKIYQNLRLEAYLNILRPECPEVAEYLVHFRAGSVSQTPRKRPAAQGDGVKKMRQEGASAMASVPTPSRSSVDGRSPGRCSTQPDMQLNSQADVCKICCCDTSPWHSVRLACSHGWYCASCMLRHAEARLEMGAASITCPECSSILAERDLRKLLPTETIDRLLARSLEQAVSCAEDIRACPTPNCPMRVAMEEGGTTRFKCTMCKKESCIQCGRQPFHRGLTCEEYAEKMRNNTKAAKKERQADQLFEQWMEETGTKQCPRCRMAVTKQNLDRQQTQYSECHKMSCRNCGTRFCFKCLAILTDTYTCGCTIDAHGFINPVTGKIVKHLKKKAKK</sequence>
<organism evidence="1 2">
    <name type="scientific">Durusdinium trenchii</name>
    <dbReference type="NCBI Taxonomy" id="1381693"/>
    <lineage>
        <taxon>Eukaryota</taxon>
        <taxon>Sar</taxon>
        <taxon>Alveolata</taxon>
        <taxon>Dinophyceae</taxon>
        <taxon>Suessiales</taxon>
        <taxon>Symbiodiniaceae</taxon>
        <taxon>Durusdinium</taxon>
    </lineage>
</organism>
<dbReference type="PROSITE" id="PS51873">
    <property type="entry name" value="TRIAD"/>
    <property type="match status" value="1"/>
</dbReference>
<keyword evidence="2" id="KW-1185">Reference proteome</keyword>
<dbReference type="SUPFAM" id="SSF57850">
    <property type="entry name" value="RING/U-box"/>
    <property type="match status" value="3"/>
</dbReference>
<dbReference type="Pfam" id="PF01485">
    <property type="entry name" value="IBR"/>
    <property type="match status" value="2"/>
</dbReference>
<comment type="caution">
    <text evidence="1">The sequence shown here is derived from an EMBL/GenBank/DDBJ whole genome shotgun (WGS) entry which is preliminary data.</text>
</comment>
<dbReference type="PANTHER" id="PTHR22770">
    <property type="entry name" value="UBIQUITIN CONJUGATING ENZYME 7 INTERACTING PROTEIN-RELATED"/>
    <property type="match status" value="1"/>
</dbReference>
<dbReference type="Proteomes" id="UP001642484">
    <property type="component" value="Unassembled WGS sequence"/>
</dbReference>
<dbReference type="InterPro" id="IPR051628">
    <property type="entry name" value="LUBAC_E3_Ligases"/>
</dbReference>
<dbReference type="PROSITE" id="PS50089">
    <property type="entry name" value="ZF_RING_2"/>
    <property type="match status" value="1"/>
</dbReference>
<reference evidence="1 2" key="1">
    <citation type="submission" date="2024-02" db="EMBL/GenBank/DDBJ databases">
        <authorList>
            <person name="Chen Y."/>
            <person name="Shah S."/>
            <person name="Dougan E. K."/>
            <person name="Thang M."/>
            <person name="Chan C."/>
        </authorList>
    </citation>
    <scope>NUCLEOTIDE SEQUENCE [LARGE SCALE GENOMIC DNA]</scope>
</reference>
<accession>A0ABP0M4M5</accession>